<dbReference type="OrthoDB" id="6424578at2759"/>
<keyword evidence="4" id="KW-0548">Nucleotidyltransferase</keyword>
<dbReference type="GO" id="GO:0046872">
    <property type="term" value="F:metal ion binding"/>
    <property type="evidence" value="ECO:0007669"/>
    <property type="project" value="UniProtKB-KW"/>
</dbReference>
<keyword evidence="8" id="KW-0460">Magnesium</keyword>
<sequence>MTTLESLKFDNLALKKLPIDNEDKNYVRTVRGACFSKVKPTPVKNPKLVALSKAALQLLDLSDTEIERKDLVEYFSGNKLLPESEPASHCYCGHQFGYFSGQLGDGAAIYLGEILNKKNERWEIQLKGAGLTPYSRTADGRKVLRSSIREFLCSEAMHFLNIPTSRAGTCITSDSEVIRDIFYDGHPKPEKCTIVLRIAPTFIRFGSFEIFNTLDPLTEKVGPSVGRIDILNTLLNYVIDTFYPEIAANTESQEQKYIAFFKEIVLRTARLVALWQSVGFCHGVLNTDNMSIVGLTLDYGPFGFLDIYNPNHVCNASDDGGRYTFIKQPEICLWNLQKLAEGIKKALPLEKSIPLLELYQTEFQATFMRKMQDKLGLVARLTSDDKLLIEELFETMENVGADFTNTFLCFSCIDAHALEETTQICKELLLEQCYPLAVMTDSYNPKINPIQMQMILAIANSNPDILDQLGRNGQAIRRIISQLQKLESLKQMTEESKRENDEKLWNKWLMKYKKRIEQDIACYEGDTQSYLTERLNLLKNSNPRFILRNYILQAAIEKAEKGDFSEVQKLVEIVKNPYESTHVEGAANVTTRANTTENEASTSKEFISSCEPLNKAPSWGFSVKVS</sequence>
<evidence type="ECO:0000256" key="8">
    <source>
        <dbReference type="ARBA" id="ARBA00022842"/>
    </source>
</evidence>
<evidence type="ECO:0000313" key="10">
    <source>
        <dbReference type="EMBL" id="LAA03825.1"/>
    </source>
</evidence>
<comment type="cofactor">
    <cofactor evidence="1">
        <name>Mg(2+)</name>
        <dbReference type="ChEBI" id="CHEBI:18420"/>
    </cofactor>
</comment>
<reference evidence="10" key="1">
    <citation type="journal article" date="2016" name="Mol. Ecol. Resour.">
        <title>Evaluation of the impact of RNA preservation methods of spiders for de novo transcriptome assembly.</title>
        <authorList>
            <person name="Kono N."/>
            <person name="Nakamura H."/>
            <person name="Ito Y."/>
            <person name="Tomita M."/>
            <person name="Arakawa K."/>
        </authorList>
    </citation>
    <scope>NUCLEOTIDE SEQUENCE</scope>
    <source>
        <tissue evidence="10">Whole body</tissue>
    </source>
</reference>
<evidence type="ECO:0000256" key="6">
    <source>
        <dbReference type="ARBA" id="ARBA00022741"/>
    </source>
</evidence>
<dbReference type="Pfam" id="PF02696">
    <property type="entry name" value="SelO"/>
    <property type="match status" value="1"/>
</dbReference>
<protein>
    <recommendedName>
        <fullName evidence="9">Selenoprotein O</fullName>
    </recommendedName>
</protein>
<dbReference type="PANTHER" id="PTHR12153">
    <property type="entry name" value="SELENOPROTEIN O"/>
    <property type="match status" value="1"/>
</dbReference>
<evidence type="ECO:0000256" key="1">
    <source>
        <dbReference type="ARBA" id="ARBA00001946"/>
    </source>
</evidence>
<dbReference type="EMBL" id="IAAA01016050">
    <property type="protein sequence ID" value="LAA03825.1"/>
    <property type="molecule type" value="mRNA"/>
</dbReference>
<evidence type="ECO:0000256" key="7">
    <source>
        <dbReference type="ARBA" id="ARBA00022840"/>
    </source>
</evidence>
<keyword evidence="5" id="KW-0479">Metal-binding</keyword>
<dbReference type="GO" id="GO:0016779">
    <property type="term" value="F:nucleotidyltransferase activity"/>
    <property type="evidence" value="ECO:0007669"/>
    <property type="project" value="UniProtKB-KW"/>
</dbReference>
<name>A0A2L2Y9J1_PARTP</name>
<comment type="similarity">
    <text evidence="2">Belongs to the SELO family.</text>
</comment>
<accession>A0A2L2Y9J1</accession>
<dbReference type="GO" id="GO:0005524">
    <property type="term" value="F:ATP binding"/>
    <property type="evidence" value="ECO:0007669"/>
    <property type="project" value="UniProtKB-KW"/>
</dbReference>
<dbReference type="EMBL" id="IAAA01016049">
    <property type="protein sequence ID" value="LAA03821.1"/>
    <property type="molecule type" value="mRNA"/>
</dbReference>
<dbReference type="HAMAP" id="MF_00692">
    <property type="entry name" value="SelO"/>
    <property type="match status" value="1"/>
</dbReference>
<evidence type="ECO:0000256" key="3">
    <source>
        <dbReference type="ARBA" id="ARBA00022679"/>
    </source>
</evidence>
<proteinExistence type="evidence at transcript level"/>
<organism evidence="10">
    <name type="scientific">Parasteatoda tepidariorum</name>
    <name type="common">Common house spider</name>
    <name type="synonym">Achaearanea tepidariorum</name>
    <dbReference type="NCBI Taxonomy" id="114398"/>
    <lineage>
        <taxon>Eukaryota</taxon>
        <taxon>Metazoa</taxon>
        <taxon>Ecdysozoa</taxon>
        <taxon>Arthropoda</taxon>
        <taxon>Chelicerata</taxon>
        <taxon>Arachnida</taxon>
        <taxon>Araneae</taxon>
        <taxon>Araneomorphae</taxon>
        <taxon>Entelegynae</taxon>
        <taxon>Araneoidea</taxon>
        <taxon>Theridiidae</taxon>
        <taxon>Parasteatoda</taxon>
    </lineage>
</organism>
<keyword evidence="7" id="KW-0067">ATP-binding</keyword>
<dbReference type="PANTHER" id="PTHR12153:SF15">
    <property type="entry name" value="PROTEIN ADENYLYLTRANSFERASE SELO, MITOCHONDRIAL"/>
    <property type="match status" value="1"/>
</dbReference>
<evidence type="ECO:0000256" key="9">
    <source>
        <dbReference type="ARBA" id="ARBA00031547"/>
    </source>
</evidence>
<evidence type="ECO:0000256" key="2">
    <source>
        <dbReference type="ARBA" id="ARBA00009747"/>
    </source>
</evidence>
<dbReference type="AlphaFoldDB" id="A0A2L2Y9J1"/>
<evidence type="ECO:0000256" key="4">
    <source>
        <dbReference type="ARBA" id="ARBA00022695"/>
    </source>
</evidence>
<dbReference type="NCBIfam" id="NF000658">
    <property type="entry name" value="PRK00029.1"/>
    <property type="match status" value="1"/>
</dbReference>
<dbReference type="InterPro" id="IPR003846">
    <property type="entry name" value="SelO"/>
</dbReference>
<evidence type="ECO:0000256" key="5">
    <source>
        <dbReference type="ARBA" id="ARBA00022723"/>
    </source>
</evidence>
<keyword evidence="6" id="KW-0547">Nucleotide-binding</keyword>
<keyword evidence="3" id="KW-0808">Transferase</keyword>